<dbReference type="PROSITE" id="PS50157">
    <property type="entry name" value="ZINC_FINGER_C2H2_2"/>
    <property type="match status" value="9"/>
</dbReference>
<sequence length="742" mass="84088">MPKVSHSSSHTHNHSPILGGTDPQSVTQRPTLTGVTENTEAHYTDRTRRPVVSKHKSVQRQSHTQTAPPEHSITVTDVHSFTTPSHTVAQSHLSAQDRPGSHTAFRVPAPAASVTCSAGAMSRRVSGPSGKCCSFRKEAEAQSVLGLVVRVLEFTQRSSVSRAPQSPPRSAPQGILGGDVAGLGSLGVFPEPAALGGLSISKPNMISLLEQGKDPCMVEREMSDGQYAEWDSLYEIKALSPKWYIDEEEISQGMIMERLTSYGLESSSFREAWKYEGEFEQHQGNQESHFRQVTTLKEISAMKRDNEYNNSEINVLLNSVLLTQQRVPTVEQVHKFDIYDKMFPPNSVLTEHKRLHAEKESLIGNECEEFNQNTYLSKDAEIPPGEKHYESNDFSDLLSFHSLLTQHHTTHLGKLSHGYVECGAAFSCYSFFTQPQRIHSREKPYACNDCGKAFSHDFFLSEHQRAHTGEKPYECKECNKAFRQSAHLAQHQRIHTGEKPFACNECGKAFSRYAFLVEHQRIHTGEKPYECKECNKAFRQSAHLNQHQRIHTGEKPYECNQCGKAFSRRIALTLHQRIHTGEKPFKCNECGKTFGYRSHLNQHQRIHTGEKPYECIKCGKFFRTDSQLNRHHRIHTGERPFECSKCGKAFSDALVLIHHKRSHAGEKPYECNKCGKAFSCGSYLNQHQRIHTGEKPYECNECYTREFMLEKNPITVMNVGTILAVLQLFDDIRKFIIEKLSD</sequence>
<dbReference type="GO" id="GO:0005654">
    <property type="term" value="C:nucleoplasm"/>
    <property type="evidence" value="ECO:0007669"/>
    <property type="project" value="TreeGrafter"/>
</dbReference>
<feature type="domain" description="C2H2-type" evidence="13">
    <location>
        <begin position="445"/>
        <end position="472"/>
    </location>
</feature>
<dbReference type="Proteomes" id="UP000308365">
    <property type="component" value="Unassembled WGS sequence"/>
</dbReference>
<feature type="compositionally biased region" description="Basic residues" evidence="12">
    <location>
        <begin position="49"/>
        <end position="58"/>
    </location>
</feature>
<feature type="domain" description="C2H2-type" evidence="13">
    <location>
        <begin position="641"/>
        <end position="668"/>
    </location>
</feature>
<evidence type="ECO:0000256" key="10">
    <source>
        <dbReference type="ARBA" id="ARBA00023242"/>
    </source>
</evidence>
<dbReference type="Gene3D" id="3.30.160.60">
    <property type="entry name" value="Classic Zinc Finger"/>
    <property type="match status" value="10"/>
</dbReference>
<evidence type="ECO:0000256" key="8">
    <source>
        <dbReference type="ARBA" id="ARBA00023125"/>
    </source>
</evidence>
<evidence type="ECO:0000256" key="6">
    <source>
        <dbReference type="ARBA" id="ARBA00022833"/>
    </source>
</evidence>
<dbReference type="GO" id="GO:0001817">
    <property type="term" value="P:regulation of cytokine production"/>
    <property type="evidence" value="ECO:0007669"/>
    <property type="project" value="TreeGrafter"/>
</dbReference>
<dbReference type="GO" id="GO:0000978">
    <property type="term" value="F:RNA polymerase II cis-regulatory region sequence-specific DNA binding"/>
    <property type="evidence" value="ECO:0007669"/>
    <property type="project" value="TreeGrafter"/>
</dbReference>
<evidence type="ECO:0000256" key="5">
    <source>
        <dbReference type="ARBA" id="ARBA00022771"/>
    </source>
</evidence>
<keyword evidence="6" id="KW-0862">Zinc</keyword>
<dbReference type="SUPFAM" id="SSF57667">
    <property type="entry name" value="beta-beta-alpha zinc fingers"/>
    <property type="match status" value="5"/>
</dbReference>
<dbReference type="FunFam" id="3.30.160.60:FF:002090">
    <property type="entry name" value="Zinc finger protein 473"/>
    <property type="match status" value="3"/>
</dbReference>
<feature type="compositionally biased region" description="Low complexity" evidence="12">
    <location>
        <begin position="1"/>
        <end position="10"/>
    </location>
</feature>
<evidence type="ECO:0000259" key="13">
    <source>
        <dbReference type="PROSITE" id="PS50157"/>
    </source>
</evidence>
<dbReference type="InterPro" id="IPR013087">
    <property type="entry name" value="Znf_C2H2_type"/>
</dbReference>
<reference evidence="15" key="1">
    <citation type="journal article" date="2019" name="IScience">
        <title>Narwhal Genome Reveals Long-Term Low Genetic Diversity despite Current Large Abundance Size.</title>
        <authorList>
            <person name="Westbury M.V."/>
            <person name="Petersen B."/>
            <person name="Garde E."/>
            <person name="Heide-Jorgensen M.P."/>
            <person name="Lorenzen E.D."/>
        </authorList>
    </citation>
    <scope>NUCLEOTIDE SEQUENCE [LARGE SCALE GENOMIC DNA]</scope>
</reference>
<comment type="similarity">
    <text evidence="2">Belongs to the krueppel C2H2-type zinc-finger protein family.</text>
</comment>
<dbReference type="PANTHER" id="PTHR24399:SF75">
    <property type="entry name" value="ZFP14 ZINC FINGER PROTEIN-RELATED"/>
    <property type="match status" value="1"/>
</dbReference>
<keyword evidence="7" id="KW-0805">Transcription regulation</keyword>
<organism evidence="14 15">
    <name type="scientific">Monodon monoceros</name>
    <name type="common">Narwhal</name>
    <name type="synonym">Ceratodon monodon</name>
    <dbReference type="NCBI Taxonomy" id="40151"/>
    <lineage>
        <taxon>Eukaryota</taxon>
        <taxon>Metazoa</taxon>
        <taxon>Chordata</taxon>
        <taxon>Craniata</taxon>
        <taxon>Vertebrata</taxon>
        <taxon>Euteleostomi</taxon>
        <taxon>Mammalia</taxon>
        <taxon>Eutheria</taxon>
        <taxon>Laurasiatheria</taxon>
        <taxon>Artiodactyla</taxon>
        <taxon>Whippomorpha</taxon>
        <taxon>Cetacea</taxon>
        <taxon>Odontoceti</taxon>
        <taxon>Monodontidae</taxon>
        <taxon>Monodon</taxon>
    </lineage>
</organism>
<evidence type="ECO:0000313" key="15">
    <source>
        <dbReference type="Proteomes" id="UP000308365"/>
    </source>
</evidence>
<feature type="domain" description="C2H2-type" evidence="13">
    <location>
        <begin position="557"/>
        <end position="584"/>
    </location>
</feature>
<dbReference type="Pfam" id="PF00096">
    <property type="entry name" value="zf-C2H2"/>
    <property type="match status" value="9"/>
</dbReference>
<keyword evidence="5 11" id="KW-0863">Zinc-finger</keyword>
<keyword evidence="3" id="KW-0479">Metal-binding</keyword>
<keyword evidence="4" id="KW-0677">Repeat</keyword>
<dbReference type="GO" id="GO:0002682">
    <property type="term" value="P:regulation of immune system process"/>
    <property type="evidence" value="ECO:0007669"/>
    <property type="project" value="TreeGrafter"/>
</dbReference>
<accession>A0A4U1EXP9</accession>
<feature type="compositionally biased region" description="Basic and acidic residues" evidence="12">
    <location>
        <begin position="39"/>
        <end position="48"/>
    </location>
</feature>
<feature type="domain" description="C2H2-type" evidence="13">
    <location>
        <begin position="669"/>
        <end position="696"/>
    </location>
</feature>
<keyword evidence="9" id="KW-0804">Transcription</keyword>
<evidence type="ECO:0000256" key="7">
    <source>
        <dbReference type="ARBA" id="ARBA00023015"/>
    </source>
</evidence>
<dbReference type="PROSITE" id="PS00028">
    <property type="entry name" value="ZINC_FINGER_C2H2_1"/>
    <property type="match status" value="9"/>
</dbReference>
<feature type="domain" description="C2H2-type" evidence="13">
    <location>
        <begin position="473"/>
        <end position="500"/>
    </location>
</feature>
<evidence type="ECO:0000256" key="12">
    <source>
        <dbReference type="SAM" id="MobiDB-lite"/>
    </source>
</evidence>
<dbReference type="FunFam" id="3.30.160.60:FF:002254">
    <property type="entry name" value="Zinc finger protein 540"/>
    <property type="match status" value="1"/>
</dbReference>
<feature type="non-terminal residue" evidence="14">
    <location>
        <position position="742"/>
    </location>
</feature>
<comment type="caution">
    <text evidence="14">The sequence shown here is derived from an EMBL/GenBank/DDBJ whole genome shotgun (WGS) entry which is preliminary data.</text>
</comment>
<dbReference type="FunFam" id="3.30.160.60:FF:001401">
    <property type="entry name" value="zinc finger protein 527 isoform X1"/>
    <property type="match status" value="1"/>
</dbReference>
<dbReference type="SMART" id="SM00355">
    <property type="entry name" value="ZnF_C2H2"/>
    <property type="match status" value="9"/>
</dbReference>
<evidence type="ECO:0000313" key="14">
    <source>
        <dbReference type="EMBL" id="TKC41641.1"/>
    </source>
</evidence>
<keyword evidence="10" id="KW-0539">Nucleus</keyword>
<dbReference type="EMBL" id="RWIC01000617">
    <property type="protein sequence ID" value="TKC41641.1"/>
    <property type="molecule type" value="Genomic_DNA"/>
</dbReference>
<dbReference type="FunFam" id="3.30.160.60:FF:000737">
    <property type="entry name" value="Zinc finger protein 565"/>
    <property type="match status" value="2"/>
</dbReference>
<dbReference type="FunFam" id="3.30.160.60:FF:002371">
    <property type="match status" value="1"/>
</dbReference>
<feature type="compositionally biased region" description="Polar residues" evidence="12">
    <location>
        <begin position="59"/>
        <end position="71"/>
    </location>
</feature>
<gene>
    <name evidence="14" type="ORF">EI555_010630</name>
</gene>
<feature type="region of interest" description="Disordered" evidence="12">
    <location>
        <begin position="1"/>
        <end position="71"/>
    </location>
</feature>
<evidence type="ECO:0000256" key="3">
    <source>
        <dbReference type="ARBA" id="ARBA00022723"/>
    </source>
</evidence>
<dbReference type="GO" id="GO:0008270">
    <property type="term" value="F:zinc ion binding"/>
    <property type="evidence" value="ECO:0007669"/>
    <property type="project" value="UniProtKB-KW"/>
</dbReference>
<comment type="subcellular location">
    <subcellularLocation>
        <location evidence="1">Nucleus</location>
    </subcellularLocation>
</comment>
<dbReference type="AlphaFoldDB" id="A0A4U1EXP9"/>
<dbReference type="InterPro" id="IPR036236">
    <property type="entry name" value="Znf_C2H2_sf"/>
</dbReference>
<dbReference type="PANTHER" id="PTHR24399">
    <property type="entry name" value="ZINC FINGER AND BTB DOMAIN-CONTAINING"/>
    <property type="match status" value="1"/>
</dbReference>
<dbReference type="FunFam" id="3.30.160.60:FF:001174">
    <property type="entry name" value="zinc finger protein 527 isoform X1"/>
    <property type="match status" value="1"/>
</dbReference>
<evidence type="ECO:0000256" key="1">
    <source>
        <dbReference type="ARBA" id="ARBA00004123"/>
    </source>
</evidence>
<feature type="domain" description="C2H2-type" evidence="13">
    <location>
        <begin position="529"/>
        <end position="556"/>
    </location>
</feature>
<evidence type="ECO:0000256" key="2">
    <source>
        <dbReference type="ARBA" id="ARBA00006991"/>
    </source>
</evidence>
<evidence type="ECO:0000256" key="9">
    <source>
        <dbReference type="ARBA" id="ARBA00023163"/>
    </source>
</evidence>
<feature type="compositionally biased region" description="Polar residues" evidence="12">
    <location>
        <begin position="22"/>
        <end position="38"/>
    </location>
</feature>
<name>A0A4U1EXP9_MONMO</name>
<feature type="domain" description="C2H2-type" evidence="13">
    <location>
        <begin position="501"/>
        <end position="528"/>
    </location>
</feature>
<protein>
    <recommendedName>
        <fullName evidence="13">C2H2-type domain-containing protein</fullName>
    </recommendedName>
</protein>
<evidence type="ECO:0000256" key="11">
    <source>
        <dbReference type="PROSITE-ProRule" id="PRU00042"/>
    </source>
</evidence>
<keyword evidence="8" id="KW-0238">DNA-binding</keyword>
<evidence type="ECO:0000256" key="4">
    <source>
        <dbReference type="ARBA" id="ARBA00022737"/>
    </source>
</evidence>
<proteinExistence type="inferred from homology"/>
<feature type="domain" description="C2H2-type" evidence="13">
    <location>
        <begin position="613"/>
        <end position="640"/>
    </location>
</feature>
<feature type="domain" description="C2H2-type" evidence="13">
    <location>
        <begin position="585"/>
        <end position="612"/>
    </location>
</feature>
<dbReference type="GO" id="GO:0001227">
    <property type="term" value="F:DNA-binding transcription repressor activity, RNA polymerase II-specific"/>
    <property type="evidence" value="ECO:0007669"/>
    <property type="project" value="TreeGrafter"/>
</dbReference>